<dbReference type="AlphaFoldDB" id="F4KVR9"/>
<reference evidence="8 9" key="1">
    <citation type="journal article" date="2011" name="Stand. Genomic Sci.">
        <title>Complete genome sequence of Haliscomenobacter hydrossis type strain (O).</title>
        <authorList>
            <consortium name="US DOE Joint Genome Institute (JGI-PGF)"/>
            <person name="Daligault H."/>
            <person name="Lapidus A."/>
            <person name="Zeytun A."/>
            <person name="Nolan M."/>
            <person name="Lucas S."/>
            <person name="Del Rio T.G."/>
            <person name="Tice H."/>
            <person name="Cheng J.F."/>
            <person name="Tapia R."/>
            <person name="Han C."/>
            <person name="Goodwin L."/>
            <person name="Pitluck S."/>
            <person name="Liolios K."/>
            <person name="Pagani I."/>
            <person name="Ivanova N."/>
            <person name="Huntemann M."/>
            <person name="Mavromatis K."/>
            <person name="Mikhailova N."/>
            <person name="Pati A."/>
            <person name="Chen A."/>
            <person name="Palaniappan K."/>
            <person name="Land M."/>
            <person name="Hauser L."/>
            <person name="Brambilla E.M."/>
            <person name="Rohde M."/>
            <person name="Verbarg S."/>
            <person name="Goker M."/>
            <person name="Bristow J."/>
            <person name="Eisen J.A."/>
            <person name="Markowitz V."/>
            <person name="Hugenholtz P."/>
            <person name="Kyrpides N.C."/>
            <person name="Klenk H.P."/>
            <person name="Woyke T."/>
        </authorList>
    </citation>
    <scope>NUCLEOTIDE SEQUENCE [LARGE SCALE GENOMIC DNA]</scope>
    <source>
        <strain evidence="9">ATCC 27775 / DSM 1100 / LMG 10767 / O</strain>
    </source>
</reference>
<dbReference type="PROSITE" id="PS01068">
    <property type="entry name" value="OMPA_1"/>
    <property type="match status" value="1"/>
</dbReference>
<evidence type="ECO:0000256" key="5">
    <source>
        <dbReference type="SAM" id="MobiDB-lite"/>
    </source>
</evidence>
<dbReference type="PANTHER" id="PTHR30329">
    <property type="entry name" value="STATOR ELEMENT OF FLAGELLAR MOTOR COMPLEX"/>
    <property type="match status" value="1"/>
</dbReference>
<dbReference type="PANTHER" id="PTHR30329:SF21">
    <property type="entry name" value="LIPOPROTEIN YIAD-RELATED"/>
    <property type="match status" value="1"/>
</dbReference>
<dbReference type="Pfam" id="PF13441">
    <property type="entry name" value="Gly-zipper_YMGG"/>
    <property type="match status" value="1"/>
</dbReference>
<protein>
    <submittedName>
        <fullName evidence="8">OmpA/MotB domain protein</fullName>
    </submittedName>
</protein>
<evidence type="ECO:0000313" key="8">
    <source>
        <dbReference type="EMBL" id="AEE53494.1"/>
    </source>
</evidence>
<dbReference type="KEGG" id="hhy:Halhy_5671"/>
<dbReference type="PROSITE" id="PS51257">
    <property type="entry name" value="PROKAR_LIPOPROTEIN"/>
    <property type="match status" value="1"/>
</dbReference>
<sequence>MKKILFFLLISGMLFVGCKSAQKTQTSTGQRSDKPKSAKDKTTKGAVIGAAGGAVIGGIIGNKGNNTVIGAIIGAAAGGAVGAVIGSKMDKQAKKMEEDLGNTATVERVGEGIKVTFNSQLLFDFGKSSLMESNKQTLESFAETLKQNPDTDLLIVGHTDNVGSDAFNQSLSENRAAAVSNHLSTFGVSSSRLKIQGMGEKQPLVANTTESERAQNRRVEIAIIANEAMKAEAKKEVGQ</sequence>
<dbReference type="eggNOG" id="COG2885">
    <property type="taxonomic scope" value="Bacteria"/>
</dbReference>
<name>F4KVR9_HALH1</name>
<dbReference type="EMBL" id="CP002691">
    <property type="protein sequence ID" value="AEE53494.1"/>
    <property type="molecule type" value="Genomic_DNA"/>
</dbReference>
<dbReference type="PRINTS" id="PR01021">
    <property type="entry name" value="OMPADOMAIN"/>
</dbReference>
<evidence type="ECO:0000256" key="4">
    <source>
        <dbReference type="PROSITE-ProRule" id="PRU00473"/>
    </source>
</evidence>
<reference key="2">
    <citation type="submission" date="2011-04" db="EMBL/GenBank/DDBJ databases">
        <title>Complete sequence of chromosome of Haliscomenobacter hydrossis DSM 1100.</title>
        <authorList>
            <consortium name="US DOE Joint Genome Institute (JGI-PGF)"/>
            <person name="Lucas S."/>
            <person name="Han J."/>
            <person name="Lapidus A."/>
            <person name="Bruce D."/>
            <person name="Goodwin L."/>
            <person name="Pitluck S."/>
            <person name="Peters L."/>
            <person name="Kyrpides N."/>
            <person name="Mavromatis K."/>
            <person name="Ivanova N."/>
            <person name="Ovchinnikova G."/>
            <person name="Pagani I."/>
            <person name="Daligault H."/>
            <person name="Detter J.C."/>
            <person name="Han C."/>
            <person name="Land M."/>
            <person name="Hauser L."/>
            <person name="Markowitz V."/>
            <person name="Cheng J.-F."/>
            <person name="Hugenholtz P."/>
            <person name="Woyke T."/>
            <person name="Wu D."/>
            <person name="Verbarg S."/>
            <person name="Frueling A."/>
            <person name="Brambilla E."/>
            <person name="Klenk H.-P."/>
            <person name="Eisen J.A."/>
        </authorList>
    </citation>
    <scope>NUCLEOTIDE SEQUENCE</scope>
    <source>
        <strain>DSM 1100</strain>
    </source>
</reference>
<keyword evidence="9" id="KW-1185">Reference proteome</keyword>
<dbReference type="SUPFAM" id="SSF103088">
    <property type="entry name" value="OmpA-like"/>
    <property type="match status" value="1"/>
</dbReference>
<evidence type="ECO:0000256" key="1">
    <source>
        <dbReference type="ARBA" id="ARBA00004442"/>
    </source>
</evidence>
<keyword evidence="2 4" id="KW-0472">Membrane</keyword>
<evidence type="ECO:0000313" key="9">
    <source>
        <dbReference type="Proteomes" id="UP000008461"/>
    </source>
</evidence>
<feature type="domain" description="OmpA-like" evidence="7">
    <location>
        <begin position="109"/>
        <end position="227"/>
    </location>
</feature>
<feature type="compositionally biased region" description="Basic and acidic residues" evidence="5">
    <location>
        <begin position="31"/>
        <end position="43"/>
    </location>
</feature>
<dbReference type="InterPro" id="IPR050330">
    <property type="entry name" value="Bact_OuterMem_StrucFunc"/>
</dbReference>
<gene>
    <name evidence="8" type="ordered locus">Halhy_5671</name>
</gene>
<evidence type="ECO:0000256" key="2">
    <source>
        <dbReference type="ARBA" id="ARBA00023136"/>
    </source>
</evidence>
<proteinExistence type="predicted"/>
<dbReference type="CDD" id="cd07185">
    <property type="entry name" value="OmpA_C-like"/>
    <property type="match status" value="1"/>
</dbReference>
<dbReference type="GO" id="GO:0009279">
    <property type="term" value="C:cell outer membrane"/>
    <property type="evidence" value="ECO:0007669"/>
    <property type="project" value="UniProtKB-SubCell"/>
</dbReference>
<accession>F4KVR9</accession>
<dbReference type="InterPro" id="IPR006690">
    <property type="entry name" value="OMPA-like_CS"/>
</dbReference>
<dbReference type="OrthoDB" id="9782229at2"/>
<comment type="subcellular location">
    <subcellularLocation>
        <location evidence="1">Cell outer membrane</location>
    </subcellularLocation>
</comment>
<dbReference type="Pfam" id="PF00691">
    <property type="entry name" value="OmpA"/>
    <property type="match status" value="1"/>
</dbReference>
<keyword evidence="6" id="KW-0732">Signal</keyword>
<dbReference type="PROSITE" id="PS51123">
    <property type="entry name" value="OMPA_2"/>
    <property type="match status" value="1"/>
</dbReference>
<evidence type="ECO:0000259" key="7">
    <source>
        <dbReference type="PROSITE" id="PS51123"/>
    </source>
</evidence>
<keyword evidence="3" id="KW-0998">Cell outer membrane</keyword>
<dbReference type="InterPro" id="IPR036737">
    <property type="entry name" value="OmpA-like_sf"/>
</dbReference>
<feature type="signal peptide" evidence="6">
    <location>
        <begin position="1"/>
        <end position="23"/>
    </location>
</feature>
<dbReference type="Gene3D" id="3.30.1330.60">
    <property type="entry name" value="OmpA-like domain"/>
    <property type="match status" value="1"/>
</dbReference>
<evidence type="ECO:0000256" key="6">
    <source>
        <dbReference type="SAM" id="SignalP"/>
    </source>
</evidence>
<feature type="chain" id="PRO_5003316132" evidence="6">
    <location>
        <begin position="24"/>
        <end position="239"/>
    </location>
</feature>
<evidence type="ECO:0000256" key="3">
    <source>
        <dbReference type="ARBA" id="ARBA00023237"/>
    </source>
</evidence>
<feature type="region of interest" description="Disordered" evidence="5">
    <location>
        <begin position="24"/>
        <end position="43"/>
    </location>
</feature>
<organism evidence="8 9">
    <name type="scientific">Haliscomenobacter hydrossis (strain ATCC 27775 / DSM 1100 / LMG 10767 / O)</name>
    <dbReference type="NCBI Taxonomy" id="760192"/>
    <lineage>
        <taxon>Bacteria</taxon>
        <taxon>Pseudomonadati</taxon>
        <taxon>Bacteroidota</taxon>
        <taxon>Saprospiria</taxon>
        <taxon>Saprospirales</taxon>
        <taxon>Haliscomenobacteraceae</taxon>
        <taxon>Haliscomenobacter</taxon>
    </lineage>
</organism>
<dbReference type="HOGENOM" id="CLU_016890_6_0_10"/>
<dbReference type="InterPro" id="IPR006665">
    <property type="entry name" value="OmpA-like"/>
</dbReference>
<dbReference type="InterPro" id="IPR006664">
    <property type="entry name" value="OMP_bac"/>
</dbReference>
<dbReference type="InterPro" id="IPR027367">
    <property type="entry name" value="Gly-zipper_YMGG"/>
</dbReference>
<dbReference type="RefSeq" id="WP_013768023.1">
    <property type="nucleotide sequence ID" value="NC_015510.1"/>
</dbReference>
<dbReference type="STRING" id="760192.Halhy_5671"/>
<dbReference type="Proteomes" id="UP000008461">
    <property type="component" value="Chromosome"/>
</dbReference>